<comment type="caution">
    <text evidence="2">The sequence shown here is derived from an EMBL/GenBank/DDBJ whole genome shotgun (WGS) entry which is preliminary data.</text>
</comment>
<evidence type="ECO:0000313" key="3">
    <source>
        <dbReference type="EMBL" id="MRH75375.1"/>
    </source>
</evidence>
<evidence type="ECO:0000256" key="1">
    <source>
        <dbReference type="SAM" id="SignalP"/>
    </source>
</evidence>
<reference evidence="4 5" key="1">
    <citation type="submission" date="2019-11" db="EMBL/GenBank/DDBJ databases">
        <title>First report of rice panicle blight caused by Xanthomonas sp. in Iran.</title>
        <authorList>
            <person name="Mirghasempour S.A."/>
            <person name="Huang S."/>
            <person name="Brady C.L."/>
            <person name="Studholme D.J."/>
        </authorList>
    </citation>
    <scope>NUCLEOTIDE SEQUENCE [LARGE SCALE GENOMIC DNA]</scope>
    <source>
        <strain evidence="2 5">ASD011</strain>
        <strain evidence="4">SAM114</strain>
    </source>
</reference>
<name>A0A6N7QC45_9XANT</name>
<evidence type="ECO:0000313" key="2">
    <source>
        <dbReference type="EMBL" id="MRH01188.1"/>
    </source>
</evidence>
<dbReference type="RefSeq" id="WP_153751747.1">
    <property type="nucleotide sequence ID" value="NZ_CP189890.1"/>
</dbReference>
<sequence>MERAALLFIALVGASLATPLAHGGTLKVKTDQVVGLTRFLEERPLDESAPAIRSLLVDWEEKSKDVVDYVCPGVLEPIPAEDVPNSAELLVQFIFGSAAYQIANPSDKGKVVPGQLAGMRSMLKAYGAFLAADPAARIPRLDELSQMNAAGTLPEYLEPIVIKECGKGS</sequence>
<evidence type="ECO:0000313" key="5">
    <source>
        <dbReference type="Proteomes" id="UP000439314"/>
    </source>
</evidence>
<dbReference type="AlphaFoldDB" id="A0A6N7QC45"/>
<organism evidence="2 5">
    <name type="scientific">Xanthomonas sontii</name>
    <dbReference type="NCBI Taxonomy" id="2650745"/>
    <lineage>
        <taxon>Bacteria</taxon>
        <taxon>Pseudomonadati</taxon>
        <taxon>Pseudomonadota</taxon>
        <taxon>Gammaproteobacteria</taxon>
        <taxon>Lysobacterales</taxon>
        <taxon>Lysobacteraceae</taxon>
        <taxon>Xanthomonas</taxon>
    </lineage>
</organism>
<feature type="chain" id="PRO_5026933261" evidence="1">
    <location>
        <begin position="24"/>
        <end position="169"/>
    </location>
</feature>
<protein>
    <submittedName>
        <fullName evidence="2">Uncharacterized protein</fullName>
    </submittedName>
</protein>
<dbReference type="Proteomes" id="UP000439314">
    <property type="component" value="Unassembled WGS sequence"/>
</dbReference>
<dbReference type="EMBL" id="WJPN01000010">
    <property type="protein sequence ID" value="MRH01188.1"/>
    <property type="molecule type" value="Genomic_DNA"/>
</dbReference>
<feature type="signal peptide" evidence="1">
    <location>
        <begin position="1"/>
        <end position="23"/>
    </location>
</feature>
<proteinExistence type="predicted"/>
<reference evidence="3" key="2">
    <citation type="journal article" date="2020" name="Plant Dis.">
        <title>A Grain Rot of Rice in Iran Caused by a Xanthomonas Strain Closely Related to X. sacchari.</title>
        <authorList>
            <person name="Mirghasempour S.A."/>
            <person name="Huang S."/>
            <person name="Studholme D.J."/>
            <person name="Brady C.L."/>
        </authorList>
    </citation>
    <scope>NUCLEOTIDE SEQUENCE</scope>
    <source>
        <strain evidence="3">SAM114</strain>
    </source>
</reference>
<evidence type="ECO:0000313" key="4">
    <source>
        <dbReference type="Proteomes" id="UP000437931"/>
    </source>
</evidence>
<keyword evidence="4" id="KW-1185">Reference proteome</keyword>
<dbReference type="EMBL" id="WJPM01000009">
    <property type="protein sequence ID" value="MRH75375.1"/>
    <property type="molecule type" value="Genomic_DNA"/>
</dbReference>
<keyword evidence="1" id="KW-0732">Signal</keyword>
<gene>
    <name evidence="2" type="ORF">GIY21_12910</name>
    <name evidence="3" type="ORF">GIY22_12140</name>
</gene>
<dbReference type="Proteomes" id="UP000437931">
    <property type="component" value="Unassembled WGS sequence"/>
</dbReference>
<accession>A0A6N7QC45</accession>